<organism evidence="2 3">
    <name type="scientific">Erwinia amylovora NBRC 12687 = CFBP 1232</name>
    <dbReference type="NCBI Taxonomy" id="1219359"/>
    <lineage>
        <taxon>Bacteria</taxon>
        <taxon>Pseudomonadati</taxon>
        <taxon>Pseudomonadota</taxon>
        <taxon>Gammaproteobacteria</taxon>
        <taxon>Enterobacterales</taxon>
        <taxon>Erwiniaceae</taxon>
        <taxon>Erwinia</taxon>
    </lineage>
</organism>
<dbReference type="Gene3D" id="3.40.50.2020">
    <property type="match status" value="1"/>
</dbReference>
<evidence type="ECO:0000256" key="1">
    <source>
        <dbReference type="ARBA" id="ARBA00008007"/>
    </source>
</evidence>
<comment type="caution">
    <text evidence="2">The sequence shown here is derived from an EMBL/GenBank/DDBJ whole genome shotgun (WGS) entry which is preliminary data.</text>
</comment>
<reference evidence="2 3" key="1">
    <citation type="submission" date="2012-11" db="EMBL/GenBank/DDBJ databases">
        <authorList>
            <person name="Linke B."/>
        </authorList>
    </citation>
    <scope>NUCLEOTIDE SEQUENCE [LARGE SCALE GENOMIC DNA]</scope>
    <source>
        <strain evidence="3">CFBP 1232</strain>
    </source>
</reference>
<proteinExistence type="inferred from homology"/>
<protein>
    <submittedName>
        <fullName evidence="2">Competence protein F</fullName>
    </submittedName>
</protein>
<accession>A0A830ZYM5</accession>
<dbReference type="InterPro" id="IPR029057">
    <property type="entry name" value="PRTase-like"/>
</dbReference>
<dbReference type="AlphaFoldDB" id="A0A830ZYM5"/>
<evidence type="ECO:0000313" key="2">
    <source>
        <dbReference type="EMBL" id="CCO95481.1"/>
    </source>
</evidence>
<comment type="similarity">
    <text evidence="1">Belongs to the ComF/GntX family.</text>
</comment>
<name>A0A830ZYM5_ERWAM</name>
<dbReference type="PANTHER" id="PTHR47505:SF1">
    <property type="entry name" value="DNA UTILIZATION PROTEIN YHGH"/>
    <property type="match status" value="1"/>
</dbReference>
<dbReference type="SUPFAM" id="SSF53271">
    <property type="entry name" value="PRTase-like"/>
    <property type="match status" value="1"/>
</dbReference>
<sequence length="237" mass="26880">MVLFFAEEIAMLPIPPGCWLCAMPLAFAIHGLCSVCLRQLLVHPACCPRCGLPAGCSRHQCGRCLRRPPPWQRLIAVSAWQPPLSQLVNRLKFYRATALAVMLARLLLLRWLQQRRESGLQRPDLLLTVPLHHYRAWQRGYNQLEEIAQRLVRWVPCRYAPQAITRVRAAKIQHRLGARARRKNLRGAFRLETAVRGYHIALLDDVVTTGSTAAEISRVLLANGAASVEIWCLCRTL</sequence>
<evidence type="ECO:0000313" key="3">
    <source>
        <dbReference type="Proteomes" id="UP000013111"/>
    </source>
</evidence>
<dbReference type="CDD" id="cd06223">
    <property type="entry name" value="PRTases_typeI"/>
    <property type="match status" value="1"/>
</dbReference>
<gene>
    <name evidence="2" type="ORF">BN437_3581</name>
</gene>
<dbReference type="InterPro" id="IPR051910">
    <property type="entry name" value="ComF/GntX_DNA_util-trans"/>
</dbReference>
<dbReference type="InterPro" id="IPR000836">
    <property type="entry name" value="PRTase_dom"/>
</dbReference>
<dbReference type="Proteomes" id="UP000013111">
    <property type="component" value="Unassembled WGS sequence"/>
</dbReference>
<reference evidence="2 3" key="2">
    <citation type="submission" date="2013-04" db="EMBL/GenBank/DDBJ databases">
        <title>Comparative genomics of 12 strains of Erwinia amylovora identifies a pan-genome with a large conserved core and provides insights into host specificity.</title>
        <authorList>
            <person name="Mann R.A."/>
            <person name="Smits T.H.M."/>
            <person name="Buehlmann A."/>
            <person name="Blom J."/>
            <person name="Goesmann A."/>
            <person name="Frey J.E."/>
            <person name="Plummer K.M."/>
            <person name="Beer S.V."/>
            <person name="Luck J."/>
            <person name="Duffy B."/>
            <person name="Rodoni B."/>
        </authorList>
    </citation>
    <scope>NUCLEOTIDE SEQUENCE [LARGE SCALE GENOMIC DNA]</scope>
    <source>
        <strain evidence="3">CFBP 1232</strain>
    </source>
</reference>
<dbReference type="EMBL" id="CAPB01000041">
    <property type="protein sequence ID" value="CCO95481.1"/>
    <property type="molecule type" value="Genomic_DNA"/>
</dbReference>
<dbReference type="PANTHER" id="PTHR47505">
    <property type="entry name" value="DNA UTILIZATION PROTEIN YHGH"/>
    <property type="match status" value="1"/>
</dbReference>
<dbReference type="NCBIfam" id="NF008616">
    <property type="entry name" value="PRK11595.1"/>
    <property type="match status" value="1"/>
</dbReference>